<dbReference type="GO" id="GO:0003723">
    <property type="term" value="F:RNA binding"/>
    <property type="evidence" value="ECO:0007669"/>
    <property type="project" value="InterPro"/>
</dbReference>
<keyword evidence="1" id="KW-0677">Repeat</keyword>
<dbReference type="SUPFAM" id="SSF63520">
    <property type="entry name" value="PTS-regulatory domain, PRD"/>
    <property type="match status" value="2"/>
</dbReference>
<dbReference type="InterPro" id="IPR011608">
    <property type="entry name" value="PRD"/>
</dbReference>
<gene>
    <name evidence="3" type="ORF">I6J18_08895</name>
</gene>
<dbReference type="AlphaFoldDB" id="A0A974NQ98"/>
<dbReference type="NCBIfam" id="NF046042">
    <property type="entry name" value="LicT"/>
    <property type="match status" value="1"/>
</dbReference>
<dbReference type="InterPro" id="IPR004341">
    <property type="entry name" value="CAT_RNA-bd_dom"/>
</dbReference>
<feature type="domain" description="PRD" evidence="2">
    <location>
        <begin position="65"/>
        <end position="170"/>
    </location>
</feature>
<dbReference type="Proteomes" id="UP000595254">
    <property type="component" value="Chromosome"/>
</dbReference>
<evidence type="ECO:0000313" key="3">
    <source>
        <dbReference type="EMBL" id="QQT01938.1"/>
    </source>
</evidence>
<proteinExistence type="predicted"/>
<dbReference type="SUPFAM" id="SSF50151">
    <property type="entry name" value="SacY-like RNA-binding domain"/>
    <property type="match status" value="1"/>
</dbReference>
<protein>
    <submittedName>
        <fullName evidence="3">PRD domain-containing protein</fullName>
    </submittedName>
</protein>
<dbReference type="Pfam" id="PF00874">
    <property type="entry name" value="PRD"/>
    <property type="match status" value="2"/>
</dbReference>
<dbReference type="Gene3D" id="1.10.1790.10">
    <property type="entry name" value="PRD domain"/>
    <property type="match status" value="2"/>
</dbReference>
<name>A0A974NQ98_PERPY</name>
<reference evidence="3 4" key="1">
    <citation type="submission" date="2021-01" db="EMBL/GenBank/DDBJ databases">
        <title>FDA dAtabase for Regulatory Grade micrObial Sequences (FDA-ARGOS): Supporting development and validation of Infectious Disease Dx tests.</title>
        <authorList>
            <person name="Nelson B."/>
            <person name="Plummer A."/>
            <person name="Tallon L."/>
            <person name="Sadzewicz L."/>
            <person name="Zhao X."/>
            <person name="Boylan J."/>
            <person name="Ott S."/>
            <person name="Bowen H."/>
            <person name="Vavikolanu K."/>
            <person name="Mehta A."/>
            <person name="Aluvathingal J."/>
            <person name="Nadendla S."/>
            <person name="Myers T."/>
            <person name="Yan Y."/>
            <person name="Sichtig H."/>
        </authorList>
    </citation>
    <scope>NUCLEOTIDE SEQUENCE [LARGE SCALE GENOMIC DNA]</scope>
    <source>
        <strain evidence="3 4">FDAARGOS_1161</strain>
    </source>
</reference>
<dbReference type="EMBL" id="CP068053">
    <property type="protein sequence ID" value="QQT01938.1"/>
    <property type="molecule type" value="Genomic_DNA"/>
</dbReference>
<dbReference type="InterPro" id="IPR050661">
    <property type="entry name" value="BglG_antiterminators"/>
</dbReference>
<dbReference type="RefSeq" id="WP_040372681.1">
    <property type="nucleotide sequence ID" value="NZ_CP068053.1"/>
</dbReference>
<evidence type="ECO:0000259" key="2">
    <source>
        <dbReference type="PROSITE" id="PS51372"/>
    </source>
</evidence>
<dbReference type="Gene3D" id="2.30.24.10">
    <property type="entry name" value="CAT RNA-binding domain"/>
    <property type="match status" value="1"/>
</dbReference>
<dbReference type="KEGG" id="ppsr:I6J18_08895"/>
<keyword evidence="4" id="KW-1185">Reference proteome</keyword>
<evidence type="ECO:0000256" key="1">
    <source>
        <dbReference type="ARBA" id="ARBA00022737"/>
    </source>
</evidence>
<dbReference type="PANTHER" id="PTHR30185">
    <property type="entry name" value="CRYPTIC BETA-GLUCOSIDE BGL OPERON ANTITERMINATOR"/>
    <property type="match status" value="1"/>
</dbReference>
<dbReference type="PROSITE" id="PS51372">
    <property type="entry name" value="PRD_2"/>
    <property type="match status" value="2"/>
</dbReference>
<dbReference type="SMART" id="SM01061">
    <property type="entry name" value="CAT_RBD"/>
    <property type="match status" value="1"/>
</dbReference>
<sequence>MEIKKVFNNNVVLTQNSKGQEMVVMGRGLAFQKKAGETIERDKVEKTFVLDNRGISDKIGELLREVPDEYLTIADRIISMAKERFGPGLDDYAYVALMDHISFAVTRHKQGMILRNALMWEIKKYYKEEFSIGLQALDVIEEETGIRMEEDEAASIALHLVNSRVSGEGLDAAVQIVKVVNDTLNIVKYHYKMELDETSINYERFLTHLRFFAIRLVRQEKTEVPPADDFMFTQVQTRYTEAFTCSEKVASYVEKTFNWSISKDEKVYLTIHIHRVTSRCQELNRQG</sequence>
<feature type="domain" description="PRD" evidence="2">
    <location>
        <begin position="171"/>
        <end position="283"/>
    </location>
</feature>
<dbReference type="PANTHER" id="PTHR30185:SF15">
    <property type="entry name" value="CRYPTIC BETA-GLUCOSIDE BGL OPERON ANTITERMINATOR"/>
    <property type="match status" value="1"/>
</dbReference>
<organism evidence="3 4">
    <name type="scientific">Peribacillus psychrosaccharolyticus</name>
    <name type="common">Bacillus psychrosaccharolyticus</name>
    <dbReference type="NCBI Taxonomy" id="1407"/>
    <lineage>
        <taxon>Bacteria</taxon>
        <taxon>Bacillati</taxon>
        <taxon>Bacillota</taxon>
        <taxon>Bacilli</taxon>
        <taxon>Bacillales</taxon>
        <taxon>Bacillaceae</taxon>
        <taxon>Peribacillus</taxon>
    </lineage>
</organism>
<accession>A0A974NQ98</accession>
<dbReference type="InterPro" id="IPR036634">
    <property type="entry name" value="PRD_sf"/>
</dbReference>
<dbReference type="Pfam" id="PF03123">
    <property type="entry name" value="CAT_RBD"/>
    <property type="match status" value="1"/>
</dbReference>
<evidence type="ECO:0000313" key="4">
    <source>
        <dbReference type="Proteomes" id="UP000595254"/>
    </source>
</evidence>
<dbReference type="InterPro" id="IPR036650">
    <property type="entry name" value="CAT_RNA-bd_dom_sf"/>
</dbReference>
<dbReference type="GO" id="GO:0006355">
    <property type="term" value="P:regulation of DNA-templated transcription"/>
    <property type="evidence" value="ECO:0007669"/>
    <property type="project" value="InterPro"/>
</dbReference>